<evidence type="ECO:0000313" key="1">
    <source>
        <dbReference type="EMBL" id="CAG8587448.1"/>
    </source>
</evidence>
<comment type="caution">
    <text evidence="1">The sequence shown here is derived from an EMBL/GenBank/DDBJ whole genome shotgun (WGS) entry which is preliminary data.</text>
</comment>
<name>A0A9N9C1L1_9GLOM</name>
<keyword evidence="2" id="KW-1185">Reference proteome</keyword>
<proteinExistence type="predicted"/>
<gene>
    <name evidence="1" type="ORF">ALEPTO_LOCUS7550</name>
</gene>
<dbReference type="AlphaFoldDB" id="A0A9N9C1L1"/>
<accession>A0A9N9C1L1</accession>
<organism evidence="1 2">
    <name type="scientific">Ambispora leptoticha</name>
    <dbReference type="NCBI Taxonomy" id="144679"/>
    <lineage>
        <taxon>Eukaryota</taxon>
        <taxon>Fungi</taxon>
        <taxon>Fungi incertae sedis</taxon>
        <taxon>Mucoromycota</taxon>
        <taxon>Glomeromycotina</taxon>
        <taxon>Glomeromycetes</taxon>
        <taxon>Archaeosporales</taxon>
        <taxon>Ambisporaceae</taxon>
        <taxon>Ambispora</taxon>
    </lineage>
</organism>
<reference evidence="1" key="1">
    <citation type="submission" date="2021-06" db="EMBL/GenBank/DDBJ databases">
        <authorList>
            <person name="Kallberg Y."/>
            <person name="Tangrot J."/>
            <person name="Rosling A."/>
        </authorList>
    </citation>
    <scope>NUCLEOTIDE SEQUENCE</scope>
    <source>
        <strain evidence="1">FL130A</strain>
    </source>
</reference>
<protein>
    <submittedName>
        <fullName evidence="1">13678_t:CDS:1</fullName>
    </submittedName>
</protein>
<dbReference type="EMBL" id="CAJVPS010003360">
    <property type="protein sequence ID" value="CAG8587448.1"/>
    <property type="molecule type" value="Genomic_DNA"/>
</dbReference>
<evidence type="ECO:0000313" key="2">
    <source>
        <dbReference type="Proteomes" id="UP000789508"/>
    </source>
</evidence>
<feature type="non-terminal residue" evidence="1">
    <location>
        <position position="48"/>
    </location>
</feature>
<sequence length="48" mass="5572">VMGRVISFERPSNCLSHMELLFCRNAPSVTKGNDFWAKILSEIQRLYL</sequence>
<dbReference type="Proteomes" id="UP000789508">
    <property type="component" value="Unassembled WGS sequence"/>
</dbReference>